<gene>
    <name evidence="2" type="ORF">COU23_03495</name>
</gene>
<reference evidence="3" key="1">
    <citation type="submission" date="2017-09" db="EMBL/GenBank/DDBJ databases">
        <title>Depth-based differentiation of microbial function through sediment-hosted aquifers and enrichment of novel symbionts in the deep terrestrial subsurface.</title>
        <authorList>
            <person name="Probst A.J."/>
            <person name="Ladd B."/>
            <person name="Jarett J.K."/>
            <person name="Geller-Mcgrath D.E."/>
            <person name="Sieber C.M.K."/>
            <person name="Emerson J.B."/>
            <person name="Anantharaman K."/>
            <person name="Thomas B.C."/>
            <person name="Malmstrom R."/>
            <person name="Stieglmeier M."/>
            <person name="Klingl A."/>
            <person name="Woyke T."/>
            <person name="Ryan C.M."/>
            <person name="Banfield J.F."/>
        </authorList>
    </citation>
    <scope>NUCLEOTIDE SEQUENCE [LARGE SCALE GENOMIC DNA]</scope>
</reference>
<evidence type="ECO:0000313" key="2">
    <source>
        <dbReference type="EMBL" id="PIT89522.1"/>
    </source>
</evidence>
<comment type="caution">
    <text evidence="2">The sequence shown here is derived from an EMBL/GenBank/DDBJ whole genome shotgun (WGS) entry which is preliminary data.</text>
</comment>
<protein>
    <recommendedName>
        <fullName evidence="1">UvrC family homology region profile domain-containing protein</fullName>
    </recommendedName>
</protein>
<accession>A0A2M6W9N0</accession>
<proteinExistence type="predicted"/>
<dbReference type="Pfam" id="PF08459">
    <property type="entry name" value="UvrC_RNaseH_dom"/>
    <property type="match status" value="1"/>
</dbReference>
<dbReference type="InterPro" id="IPR001162">
    <property type="entry name" value="UvrC_RNase_H_dom"/>
</dbReference>
<sequence>MILILVDGGLPQVNAVKNVLENVGAYCNTPPPNNTPLQNIPILGIAKGKTRKKK</sequence>
<dbReference type="EMBL" id="PFBP01000057">
    <property type="protein sequence ID" value="PIT89522.1"/>
    <property type="molecule type" value="Genomic_DNA"/>
</dbReference>
<dbReference type="AlphaFoldDB" id="A0A2M6W9N0"/>
<name>A0A2M6W9N0_9BACT</name>
<dbReference type="GO" id="GO:0009381">
    <property type="term" value="F:excinuclease ABC activity"/>
    <property type="evidence" value="ECO:0007669"/>
    <property type="project" value="InterPro"/>
</dbReference>
<dbReference type="Gene3D" id="3.30.420.340">
    <property type="entry name" value="UvrC, RNAse H endonuclease domain"/>
    <property type="match status" value="1"/>
</dbReference>
<feature type="domain" description="UvrC family homology region profile" evidence="1">
    <location>
        <begin position="3"/>
        <end position="52"/>
    </location>
</feature>
<dbReference type="Proteomes" id="UP000231464">
    <property type="component" value="Unassembled WGS sequence"/>
</dbReference>
<dbReference type="InterPro" id="IPR038476">
    <property type="entry name" value="UvrC_RNase_H_dom_sf"/>
</dbReference>
<evidence type="ECO:0000259" key="1">
    <source>
        <dbReference type="Pfam" id="PF08459"/>
    </source>
</evidence>
<organism evidence="2 3">
    <name type="scientific">Candidatus Kuenenbacteria bacterium CG10_big_fil_rev_8_21_14_0_10_36_11</name>
    <dbReference type="NCBI Taxonomy" id="1974618"/>
    <lineage>
        <taxon>Bacteria</taxon>
        <taxon>Candidatus Kueneniibacteriota</taxon>
    </lineage>
</organism>
<evidence type="ECO:0000313" key="3">
    <source>
        <dbReference type="Proteomes" id="UP000231464"/>
    </source>
</evidence>